<dbReference type="InterPro" id="IPR053167">
    <property type="entry name" value="Spore_coat_component"/>
</dbReference>
<proteinExistence type="predicted"/>
<dbReference type="STRING" id="1317117.ATO7_03525"/>
<evidence type="ECO:0000256" key="1">
    <source>
        <dbReference type="SAM" id="SignalP"/>
    </source>
</evidence>
<gene>
    <name evidence="3" type="ORF">ATO7_03525</name>
</gene>
<feature type="chain" id="PRO_5012643646" description="Spore coat protein U/FanG domain-containing protein" evidence="1">
    <location>
        <begin position="28"/>
        <end position="164"/>
    </location>
</feature>
<evidence type="ECO:0000313" key="4">
    <source>
        <dbReference type="Proteomes" id="UP000192342"/>
    </source>
</evidence>
<dbReference type="RefSeq" id="WP_083559579.1">
    <property type="nucleotide sequence ID" value="NZ_AQQV01000001.1"/>
</dbReference>
<comment type="caution">
    <text evidence="3">The sequence shown here is derived from an EMBL/GenBank/DDBJ whole genome shotgun (WGS) entry which is preliminary data.</text>
</comment>
<evidence type="ECO:0000313" key="3">
    <source>
        <dbReference type="EMBL" id="ORE88914.1"/>
    </source>
</evidence>
<organism evidence="3 4">
    <name type="scientific">Oceanococcus atlanticus</name>
    <dbReference type="NCBI Taxonomy" id="1317117"/>
    <lineage>
        <taxon>Bacteria</taxon>
        <taxon>Pseudomonadati</taxon>
        <taxon>Pseudomonadota</taxon>
        <taxon>Gammaproteobacteria</taxon>
        <taxon>Chromatiales</taxon>
        <taxon>Oceanococcaceae</taxon>
        <taxon>Oceanococcus</taxon>
    </lineage>
</organism>
<dbReference type="InterPro" id="IPR007893">
    <property type="entry name" value="Spore_coat_U/FanG"/>
</dbReference>
<keyword evidence="1" id="KW-0732">Signal</keyword>
<feature type="domain" description="Spore coat protein U/FanG" evidence="2">
    <location>
        <begin position="31"/>
        <end position="161"/>
    </location>
</feature>
<accession>A0A1Y1SGW7</accession>
<dbReference type="PANTHER" id="PTHR37089">
    <property type="entry name" value="PROTEIN U-RELATED"/>
    <property type="match status" value="1"/>
</dbReference>
<feature type="signal peptide" evidence="1">
    <location>
        <begin position="1"/>
        <end position="27"/>
    </location>
</feature>
<dbReference type="EMBL" id="AQQV01000001">
    <property type="protein sequence ID" value="ORE88914.1"/>
    <property type="molecule type" value="Genomic_DNA"/>
</dbReference>
<dbReference type="Proteomes" id="UP000192342">
    <property type="component" value="Unassembled WGS sequence"/>
</dbReference>
<evidence type="ECO:0000259" key="2">
    <source>
        <dbReference type="Pfam" id="PF05229"/>
    </source>
</evidence>
<keyword evidence="4" id="KW-1185">Reference proteome</keyword>
<dbReference type="Pfam" id="PF05229">
    <property type="entry name" value="SCPU"/>
    <property type="match status" value="1"/>
</dbReference>
<dbReference type="PANTHER" id="PTHR37089:SF4">
    <property type="entry name" value="EXPORTED PROTEIN"/>
    <property type="match status" value="1"/>
</dbReference>
<name>A0A1Y1SGW7_9GAMM</name>
<dbReference type="SMART" id="SM00972">
    <property type="entry name" value="SCPU"/>
    <property type="match status" value="1"/>
</dbReference>
<dbReference type="AlphaFoldDB" id="A0A1Y1SGW7"/>
<protein>
    <recommendedName>
        <fullName evidence="2">Spore coat protein U/FanG domain-containing protein</fullName>
    </recommendedName>
</protein>
<sequence>MRSNRFSTSSRLWLAGLIAAASGSAFAADETTTFDVTATVTAACSVSAADLAFGNYDRVLGTLGTTTITSNCTLATPYTLSLDFGGAANVSSRVMDGPNSETLSYQLTQDVAGLIPWGTVADGDEVSLLGTGLDIPTVVYGQIPSGQNVEAGSYSDTITVTLTY</sequence>
<dbReference type="OrthoDB" id="8588792at2"/>
<reference evidence="3 4" key="1">
    <citation type="submission" date="2013-04" db="EMBL/GenBank/DDBJ databases">
        <title>Oceanococcus atlanticus 22II-S10r2 Genome Sequencing.</title>
        <authorList>
            <person name="Lai Q."/>
            <person name="Li G."/>
            <person name="Shao Z."/>
        </authorList>
    </citation>
    <scope>NUCLEOTIDE SEQUENCE [LARGE SCALE GENOMIC DNA]</scope>
    <source>
        <strain evidence="3 4">22II-S10r2</strain>
    </source>
</reference>